<dbReference type="SUPFAM" id="SSF52980">
    <property type="entry name" value="Restriction endonuclease-like"/>
    <property type="match status" value="1"/>
</dbReference>
<dbReference type="InterPro" id="IPR011335">
    <property type="entry name" value="Restrct_endonuc-II-like"/>
</dbReference>
<reference evidence="3 4" key="1">
    <citation type="submission" date="2017-01" db="EMBL/GenBank/DDBJ databases">
        <authorList>
            <person name="Erauso G."/>
        </authorList>
    </citation>
    <scope>NUCLEOTIDE SEQUENCE [LARGE SCALE GENOMIC DNA]</scope>
    <source>
        <strain evidence="3">MESINF1</strain>
    </source>
</reference>
<dbReference type="InterPro" id="IPR013584">
    <property type="entry name" value="RAP"/>
</dbReference>
<accession>A0A7Z7LEL6</accession>
<proteinExistence type="predicted"/>
<evidence type="ECO:0000256" key="1">
    <source>
        <dbReference type="SAM" id="Coils"/>
    </source>
</evidence>
<dbReference type="PANTHER" id="PTHR10887:SF530">
    <property type="entry name" value="SUPERFAMILY I DNA HELICASES"/>
    <property type="match status" value="1"/>
</dbReference>
<evidence type="ECO:0000313" key="3">
    <source>
        <dbReference type="EMBL" id="SSC12560.1"/>
    </source>
</evidence>
<protein>
    <submittedName>
        <fullName evidence="3">Putative Helicase</fullName>
    </submittedName>
</protein>
<dbReference type="InterPro" id="IPR041679">
    <property type="entry name" value="DNA2/NAM7-like_C"/>
</dbReference>
<dbReference type="InterPro" id="IPR027417">
    <property type="entry name" value="P-loop_NTPase"/>
</dbReference>
<feature type="coiled-coil region" evidence="1">
    <location>
        <begin position="494"/>
        <end position="521"/>
    </location>
</feature>
<dbReference type="InterPro" id="IPR047187">
    <property type="entry name" value="SF1_C_Upf1"/>
</dbReference>
<feature type="coiled-coil region" evidence="1">
    <location>
        <begin position="373"/>
        <end position="417"/>
    </location>
</feature>
<dbReference type="InterPro" id="IPR041677">
    <property type="entry name" value="DNA2/NAM7_AAA_11"/>
</dbReference>
<dbReference type="Pfam" id="PF13195">
    <property type="entry name" value="DUF4011"/>
    <property type="match status" value="1"/>
</dbReference>
<gene>
    <name evidence="3" type="ORF">MESINF_1116</name>
</gene>
<sequence>MQSNDAVSVKIEKWKKALLDLSMRNMLINFRQSKTSNLKLIKPSIDEIFEKVVLQEKQMSFIPLPTVSEDDERRVTQNFVSPKSNQILTDREEKEMNLVLSRLKLRSRTSYEEMGINTLFMVFGFLRWKEVDYGKNFVISPLLLVPVTIDRETIASSYTVRIIDDDIVLNPTLTEKLEEFGLDINPAFDQDSSPDKSTLSNLFLSVKKLVEPIEGWTVIEDVALGIFSFAKLAMYKDLENYVELIYKNSVLRTIAEGKPSDVKDYESDLTEDLDEIVDPVDSYQILDADSSQQEAIIAVKKGQDLVIQGPPGTGKSQTIANIIAECLSQGKRVLFVSEKMAALEVVKRRLDDCGLGDFCLELHSKKTGKRVVLDELDRVLNEANNHAVDTKNLEHELSRLKEIRNRLNNYVKRLHEKRAGLEISAFDLHGKLAVLHDVPQVSFDFRNAQEITREQLDEIIGDLGNLERRAEMYRNYKNDVLDKVKALAPDAFFAMRLRESLERMKEIIAKLRRICEEVSLESRSALNEKFLDVYSKLSKILKIFENDSSKETRVLKLAEDLLSDITVIIEDVPSKRRESFMKLKESIENTLASHKDVSRQFDKVSSLLGINNALKSVKSFEETVSLLSKYRPAILQLNHKELQRKFSGSYNNFFGRLFGGYKKNVRILSSLKYDGVFSSETIVEDMQKAERVLSQCGTITKACDEKELQTVLDSSKGGIESFYECYHNFEKALRNGESDLKELLDYFSDFAVLPYGSSTSQSLSGAGDWIERVISTLKALYIELENLFDMVNTEPFSDGKSLFDFSGFEEFINRLHDSLPRLDDWLSMKKSMIALRSSGLEDFLERAETNEVEPGMLVKVFLKSFYSKLLSAFYNNDEILNSFSASDHNLLVEKFRVLDSKQQLYARKRLASLLAQRVPVANLVNSGSAETSILKREIAKKRRNKSIRRLFSEIPNLLQVLKPCMMMSPLSVSVFIDPEKFKFDVAIFDEASQVFPEDAVGSIMRAKQVVVVGDNRQLPPTSFFKISEPDEAELADEEFDLESLESILDECSTAGLPEKKLLWHYRSRHESLIAFSNYHFYSNRLSTFPGSNFDGLDSGISFEYVSDGVYDRAKSRKNLQEARRVAEMVMNHAERKPGVSLGVVAFSEAQQTAILDRIEELRSQNQSLEGFFKEDRQEPFFVKNLENVQGDERDEMIFSVGYGRDASGKLTMNFGPLNKSGGERRLNVAITRARQRVIVVSSIKGSDIPAEIQTPGVKALREYLNYAERGGSREFLLKEAEYTAGEFESPFEQEVYEELTARGFNVHKQVGCSGYRIDLAIVDKEHPGKYIAGIECDGAMYHSARTARDRDRLRQQVLERLGWKIIRIWSRDWVFDRKSEIERVIAEIEAVSSSSGKVEYPHSQEESAIENRLPSIKREEMTLPEYEKFSMFDLNRLISSQKIVYMHVLMKAIIEKEAPVHLDEVVSRIASFYETNPQRLQMMTWDMYTKSGNISRKSLREYVMTQFPRDSYVLQGDFLIKRNEKILPRKSASKDDIRKPEHIAPVEIQEAIKLCLKNAFTMSKEDLKRDVAGLFGFKRMGAIISNVIGKEIDFLIRNHEIKVQGEKISIGR</sequence>
<evidence type="ECO:0000259" key="2">
    <source>
        <dbReference type="SMART" id="SM00952"/>
    </source>
</evidence>
<keyword evidence="1" id="KW-0175">Coiled coil</keyword>
<dbReference type="KEGG" id="minf:MESINF_1116"/>
<keyword evidence="3" id="KW-0547">Nucleotide-binding</keyword>
<dbReference type="InterPro" id="IPR049468">
    <property type="entry name" value="Restrct_endonuc-II-like_dom"/>
</dbReference>
<dbReference type="RefSeq" id="WP_169698860.1">
    <property type="nucleotide sequence ID" value="NZ_LS974202.1"/>
</dbReference>
<evidence type="ECO:0000313" key="4">
    <source>
        <dbReference type="Proteomes" id="UP000250796"/>
    </source>
</evidence>
<keyword evidence="4" id="KW-1185">Reference proteome</keyword>
<dbReference type="Gene3D" id="3.40.960.10">
    <property type="entry name" value="VSR Endonuclease"/>
    <property type="match status" value="1"/>
</dbReference>
<dbReference type="FunFam" id="3.40.50.300:FF:002063">
    <property type="entry name" value="DNA helicase related protein"/>
    <property type="match status" value="1"/>
</dbReference>
<keyword evidence="3" id="KW-0347">Helicase</keyword>
<dbReference type="SUPFAM" id="SSF52540">
    <property type="entry name" value="P-loop containing nucleoside triphosphate hydrolases"/>
    <property type="match status" value="1"/>
</dbReference>
<dbReference type="EMBL" id="LS974202">
    <property type="protein sequence ID" value="SSC12560.1"/>
    <property type="molecule type" value="Genomic_DNA"/>
</dbReference>
<keyword evidence="3" id="KW-0067">ATP-binding</keyword>
<dbReference type="Pfam" id="PF13086">
    <property type="entry name" value="AAA_11"/>
    <property type="match status" value="2"/>
</dbReference>
<dbReference type="Proteomes" id="UP000250796">
    <property type="component" value="Chromosome MESINF"/>
</dbReference>
<dbReference type="PANTHER" id="PTHR10887">
    <property type="entry name" value="DNA2/NAM7 HELICASE FAMILY"/>
    <property type="match status" value="1"/>
</dbReference>
<keyword evidence="3" id="KW-0378">Hydrolase</keyword>
<dbReference type="InterPro" id="IPR025103">
    <property type="entry name" value="DUF4011"/>
</dbReference>
<dbReference type="Pfam" id="PF13087">
    <property type="entry name" value="AAA_12"/>
    <property type="match status" value="1"/>
</dbReference>
<organism evidence="3 4">
    <name type="scientific">Mesotoga infera</name>
    <dbReference type="NCBI Taxonomy" id="1236046"/>
    <lineage>
        <taxon>Bacteria</taxon>
        <taxon>Thermotogati</taxon>
        <taxon>Thermotogota</taxon>
        <taxon>Thermotogae</taxon>
        <taxon>Kosmotogales</taxon>
        <taxon>Kosmotogaceae</taxon>
        <taxon>Mesotoga</taxon>
    </lineage>
</organism>
<dbReference type="CDD" id="cd18808">
    <property type="entry name" value="SF1_C_Upf1"/>
    <property type="match status" value="1"/>
</dbReference>
<dbReference type="FunFam" id="3.40.960.10:FF:000002">
    <property type="entry name" value="DNA helicase related protein"/>
    <property type="match status" value="1"/>
</dbReference>
<feature type="domain" description="RAP" evidence="2">
    <location>
        <begin position="1334"/>
        <end position="1391"/>
    </location>
</feature>
<dbReference type="InterPro" id="IPR045055">
    <property type="entry name" value="DNA2/NAM7-like"/>
</dbReference>
<dbReference type="SMART" id="SM00952">
    <property type="entry name" value="RAP"/>
    <property type="match status" value="1"/>
</dbReference>
<dbReference type="Gene3D" id="3.40.50.300">
    <property type="entry name" value="P-loop containing nucleotide triphosphate hydrolases"/>
    <property type="match status" value="3"/>
</dbReference>
<dbReference type="GO" id="GO:0004386">
    <property type="term" value="F:helicase activity"/>
    <property type="evidence" value="ECO:0007669"/>
    <property type="project" value="UniProtKB-KW"/>
</dbReference>
<dbReference type="Pfam" id="PF18741">
    <property type="entry name" value="MTES_1575"/>
    <property type="match status" value="1"/>
</dbReference>
<name>A0A7Z7LEL6_9BACT</name>